<dbReference type="AlphaFoldDB" id="A0A1G8F9T9"/>
<dbReference type="PANTHER" id="PTHR10272:SF0">
    <property type="entry name" value="PLATELET-ACTIVATING FACTOR ACETYLHYDROLASE"/>
    <property type="match status" value="1"/>
</dbReference>
<proteinExistence type="predicted"/>
<gene>
    <name evidence="6" type="ORF">SAMN05216466_11399</name>
</gene>
<feature type="domain" description="PET hydrolase/cutinase-like" evidence="5">
    <location>
        <begin position="99"/>
        <end position="206"/>
    </location>
</feature>
<keyword evidence="4" id="KW-0732">Signal</keyword>
<organism evidence="6 7">
    <name type="scientific">Paraburkholderia phenazinium</name>
    <dbReference type="NCBI Taxonomy" id="60549"/>
    <lineage>
        <taxon>Bacteria</taxon>
        <taxon>Pseudomonadati</taxon>
        <taxon>Pseudomonadota</taxon>
        <taxon>Betaproteobacteria</taxon>
        <taxon>Burkholderiales</taxon>
        <taxon>Burkholderiaceae</taxon>
        <taxon>Paraburkholderia</taxon>
    </lineage>
</organism>
<dbReference type="EMBL" id="FNCJ01000013">
    <property type="protein sequence ID" value="SDH78924.1"/>
    <property type="molecule type" value="Genomic_DNA"/>
</dbReference>
<dbReference type="Gene3D" id="3.40.50.1820">
    <property type="entry name" value="alpha/beta hydrolase"/>
    <property type="match status" value="2"/>
</dbReference>
<dbReference type="OrthoDB" id="192696at2"/>
<evidence type="ECO:0000313" key="6">
    <source>
        <dbReference type="EMBL" id="SDH78924.1"/>
    </source>
</evidence>
<dbReference type="RefSeq" id="WP_090688160.1">
    <property type="nucleotide sequence ID" value="NZ_CADERL010000013.1"/>
</dbReference>
<protein>
    <submittedName>
        <fullName evidence="6">Predicted dienelactone hydrolase</fullName>
    </submittedName>
</protein>
<evidence type="ECO:0000259" key="5">
    <source>
        <dbReference type="Pfam" id="PF12740"/>
    </source>
</evidence>
<feature type="signal peptide" evidence="4">
    <location>
        <begin position="1"/>
        <end position="22"/>
    </location>
</feature>
<evidence type="ECO:0000256" key="2">
    <source>
        <dbReference type="ARBA" id="ARBA00022963"/>
    </source>
</evidence>
<dbReference type="Proteomes" id="UP000199706">
    <property type="component" value="Unassembled WGS sequence"/>
</dbReference>
<keyword evidence="2" id="KW-0442">Lipid degradation</keyword>
<feature type="chain" id="PRO_5011563315" evidence="4">
    <location>
        <begin position="23"/>
        <end position="372"/>
    </location>
</feature>
<sequence>MLRRYFAAVTLITACWTNAATAADNDNPAPYHVGAAMRVFHPTVARNWRGAQTEALITNIWYPVDANIPEAAHTIDERGQPLFEGHALTNGAPLSAAHAKYPLVLLSHGTAGTAASLDWLASSLAANGYIVAGVNHPGNNGLERLTPDGFMLWWERATDQSEVLDGLLADPLLGKRIDTARIGAAGFSLGGYTVLELAGARTDLQGFLNFCASPAADAICHPPEMQRLQGGVPAPAQPSPDMLASMARSGASYRDTRIKAVFAIAPALGEAFNQASFAGVEIPISLLAGTNDVTVPVKTNIQRVAGFMPNAKVTLLPGATHYTFMDTCVPAVVERLARICQDPPGVDRDAIHTQASQTALDFFSRTLSASPQ</sequence>
<dbReference type="InterPro" id="IPR029058">
    <property type="entry name" value="AB_hydrolase_fold"/>
</dbReference>
<dbReference type="InterPro" id="IPR041127">
    <property type="entry name" value="PET_hydrolase/cutinase-like"/>
</dbReference>
<evidence type="ECO:0000313" key="7">
    <source>
        <dbReference type="Proteomes" id="UP000199706"/>
    </source>
</evidence>
<dbReference type="PIRSF" id="PIRSF031982">
    <property type="entry name" value="UCP031982_abhydr"/>
    <property type="match status" value="1"/>
</dbReference>
<keyword evidence="1 6" id="KW-0378">Hydrolase</keyword>
<dbReference type="InterPro" id="IPR016986">
    <property type="entry name" value="UCP031982_abhydr"/>
</dbReference>
<accession>A0A1G8F9T9</accession>
<dbReference type="Pfam" id="PF12740">
    <property type="entry name" value="PETase"/>
    <property type="match status" value="1"/>
</dbReference>
<evidence type="ECO:0000256" key="1">
    <source>
        <dbReference type="ARBA" id="ARBA00022801"/>
    </source>
</evidence>
<name>A0A1G8F9T9_9BURK</name>
<dbReference type="GO" id="GO:0003847">
    <property type="term" value="F:1-alkyl-2-acetylglycerophosphocholine esterase activity"/>
    <property type="evidence" value="ECO:0007669"/>
    <property type="project" value="TreeGrafter"/>
</dbReference>
<keyword evidence="3" id="KW-0443">Lipid metabolism</keyword>
<reference evidence="6 7" key="1">
    <citation type="submission" date="2016-10" db="EMBL/GenBank/DDBJ databases">
        <authorList>
            <person name="de Groot N.N."/>
        </authorList>
    </citation>
    <scope>NUCLEOTIDE SEQUENCE [LARGE SCALE GENOMIC DNA]</scope>
    <source>
        <strain evidence="6 7">LMG 2247</strain>
    </source>
</reference>
<evidence type="ECO:0000256" key="3">
    <source>
        <dbReference type="ARBA" id="ARBA00023098"/>
    </source>
</evidence>
<dbReference type="PROSITE" id="PS51257">
    <property type="entry name" value="PROKAR_LIPOPROTEIN"/>
    <property type="match status" value="1"/>
</dbReference>
<evidence type="ECO:0000256" key="4">
    <source>
        <dbReference type="SAM" id="SignalP"/>
    </source>
</evidence>
<dbReference type="SUPFAM" id="SSF53474">
    <property type="entry name" value="alpha/beta-Hydrolases"/>
    <property type="match status" value="1"/>
</dbReference>
<dbReference type="PANTHER" id="PTHR10272">
    <property type="entry name" value="PLATELET-ACTIVATING FACTOR ACETYLHYDROLASE"/>
    <property type="match status" value="1"/>
</dbReference>
<dbReference type="GO" id="GO:0016042">
    <property type="term" value="P:lipid catabolic process"/>
    <property type="evidence" value="ECO:0007669"/>
    <property type="project" value="UniProtKB-KW"/>
</dbReference>